<dbReference type="Pfam" id="PF00664">
    <property type="entry name" value="ABC_membrane"/>
    <property type="match status" value="1"/>
</dbReference>
<evidence type="ECO:0000256" key="5">
    <source>
        <dbReference type="ARBA" id="ARBA00022741"/>
    </source>
</evidence>
<dbReference type="InterPro" id="IPR011527">
    <property type="entry name" value="ABC1_TM_dom"/>
</dbReference>
<evidence type="ECO:0000259" key="12">
    <source>
        <dbReference type="PROSITE" id="PS50929"/>
    </source>
</evidence>
<keyword evidence="4 9" id="KW-0812">Transmembrane</keyword>
<protein>
    <submittedName>
        <fullName evidence="13">Cysteine ABC transporter permease</fullName>
    </submittedName>
</protein>
<keyword evidence="7 9" id="KW-1133">Transmembrane helix</keyword>
<feature type="domain" description="Aminoacyl-transfer RNA synthetases class-II family profile" evidence="10">
    <location>
        <begin position="77"/>
        <end position="555"/>
    </location>
</feature>
<evidence type="ECO:0000256" key="3">
    <source>
        <dbReference type="ARBA" id="ARBA00022475"/>
    </source>
</evidence>
<dbReference type="GO" id="GO:0005886">
    <property type="term" value="C:plasma membrane"/>
    <property type="evidence" value="ECO:0007669"/>
    <property type="project" value="UniProtKB-SubCell"/>
</dbReference>
<dbReference type="Gene3D" id="1.20.1560.10">
    <property type="entry name" value="ABC transporter type 1, transmembrane domain"/>
    <property type="match status" value="1"/>
</dbReference>
<dbReference type="FunFam" id="3.40.50.300:FF:000221">
    <property type="entry name" value="Multidrug ABC transporter ATP-binding protein"/>
    <property type="match status" value="1"/>
</dbReference>
<feature type="domain" description="ABC transmembrane type-1" evidence="12">
    <location>
        <begin position="31"/>
        <end position="306"/>
    </location>
</feature>
<dbReference type="GO" id="GO:0005524">
    <property type="term" value="F:ATP binding"/>
    <property type="evidence" value="ECO:0007669"/>
    <property type="project" value="UniProtKB-KW"/>
</dbReference>
<dbReference type="EMBL" id="AYKF01000001">
    <property type="protein sequence ID" value="ROO37622.1"/>
    <property type="molecule type" value="Genomic_DNA"/>
</dbReference>
<evidence type="ECO:0000259" key="10">
    <source>
        <dbReference type="PROSITE" id="PS50862"/>
    </source>
</evidence>
<evidence type="ECO:0000313" key="14">
    <source>
        <dbReference type="Proteomes" id="UP000285123"/>
    </source>
</evidence>
<dbReference type="PROSITE" id="PS50929">
    <property type="entry name" value="ABC_TM1F"/>
    <property type="match status" value="1"/>
</dbReference>
<dbReference type="AlphaFoldDB" id="A0A423QBE8"/>
<dbReference type="SUPFAM" id="SSF52540">
    <property type="entry name" value="P-loop containing nucleoside triphosphate hydrolases"/>
    <property type="match status" value="1"/>
</dbReference>
<dbReference type="InterPro" id="IPR006195">
    <property type="entry name" value="aa-tRNA-synth_II"/>
</dbReference>
<evidence type="ECO:0000256" key="9">
    <source>
        <dbReference type="SAM" id="Phobius"/>
    </source>
</evidence>
<organism evidence="13 14">
    <name type="scientific">Salinisphaera orenii YIM 95161</name>
    <dbReference type="NCBI Taxonomy" id="1051139"/>
    <lineage>
        <taxon>Bacteria</taxon>
        <taxon>Pseudomonadati</taxon>
        <taxon>Pseudomonadota</taxon>
        <taxon>Gammaproteobacteria</taxon>
        <taxon>Salinisphaerales</taxon>
        <taxon>Salinisphaeraceae</taxon>
        <taxon>Salinisphaera</taxon>
    </lineage>
</organism>
<dbReference type="InterPro" id="IPR014216">
    <property type="entry name" value="ABC_transptr_CydD"/>
</dbReference>
<keyword evidence="8 9" id="KW-0472">Membrane</keyword>
<dbReference type="PANTHER" id="PTHR24221:SF590">
    <property type="entry name" value="COMPONENT LINKED WITH THE ASSEMBLY OF CYTOCHROME' TRANSPORT TRANSMEMBRANE ATP-BINDING PROTEIN ABC TRANSPORTER CYDD-RELATED"/>
    <property type="match status" value="1"/>
</dbReference>
<dbReference type="PROSITE" id="PS50893">
    <property type="entry name" value="ABC_TRANSPORTER_2"/>
    <property type="match status" value="1"/>
</dbReference>
<keyword evidence="3" id="KW-1003">Cell membrane</keyword>
<dbReference type="GO" id="GO:0016887">
    <property type="term" value="F:ATP hydrolysis activity"/>
    <property type="evidence" value="ECO:0007669"/>
    <property type="project" value="InterPro"/>
</dbReference>
<dbReference type="SMART" id="SM00382">
    <property type="entry name" value="AAA"/>
    <property type="match status" value="1"/>
</dbReference>
<dbReference type="InterPro" id="IPR039421">
    <property type="entry name" value="Type_1_exporter"/>
</dbReference>
<dbReference type="Proteomes" id="UP000285123">
    <property type="component" value="Unassembled WGS sequence"/>
</dbReference>
<comment type="subcellular location">
    <subcellularLocation>
        <location evidence="1">Cell membrane</location>
        <topology evidence="1">Multi-pass membrane protein</topology>
    </subcellularLocation>
</comment>
<dbReference type="GO" id="GO:0140359">
    <property type="term" value="F:ABC-type transporter activity"/>
    <property type="evidence" value="ECO:0007669"/>
    <property type="project" value="InterPro"/>
</dbReference>
<feature type="domain" description="ABC transporter" evidence="11">
    <location>
        <begin position="340"/>
        <end position="575"/>
    </location>
</feature>
<evidence type="ECO:0000256" key="7">
    <source>
        <dbReference type="ARBA" id="ARBA00022989"/>
    </source>
</evidence>
<keyword evidence="5" id="KW-0547">Nucleotide-binding</keyword>
<dbReference type="Pfam" id="PF00005">
    <property type="entry name" value="ABC_tran"/>
    <property type="match status" value="1"/>
</dbReference>
<sequence length="581" mass="62656">MSTSNPSAAWLKAESEVVRRPVGRAIAIESLGGGLLIAQAAVLAHVANAVIFAGAALADVTAWLFAFLALIALRALLAYAGERARFEAAATIKTAIRDRLFRQIEALGIVWQRRMASGDVVETLTDGVEKLEAYYGRYLSQTAIAVLLPIAILAVITPIDWLSGLVLLATAPLIPVFMIFIGKGAEKLNQRQWRRLGLLSGHFLDALQGLTTLRIFNLGARESRLIERLSDDYRRSTMAVLRIAFLSSLVLEFLATVSIALVAVLIGFRLMWGQLGFEAGFLVLLLAPEFYLPLRNMGSVYHARMEAIAAAERMVEIFDAPTLEWQGTRRDVFAAAPPRLTLAGLTYTYPDNDAPALAGIDLAIAPGETIAVVGASGAGKSTLALALLGLIKADHGDLRIDEVPLADIAIEAWHEQLAWVPQQPRLFHASVRDNLRVGGVSADDTALWAALERAQARDFVAALPQGLDTPIGERGLRLSGGQAQRLAIARAFVRDARFVVVDEISAHLDADNERRLITALAALARGRTMVLIAHRLASVIHTDRIVVMDRGRIVEQGSHAQLLARGGIYARLAAGAAMLAA</sequence>
<dbReference type="InterPro" id="IPR027417">
    <property type="entry name" value="P-loop_NTPase"/>
</dbReference>
<gene>
    <name evidence="13" type="ORF">SAHL_00245</name>
</gene>
<dbReference type="InterPro" id="IPR017871">
    <property type="entry name" value="ABC_transporter-like_CS"/>
</dbReference>
<feature type="transmembrane region" description="Helical" evidence="9">
    <location>
        <begin position="34"/>
        <end position="56"/>
    </location>
</feature>
<evidence type="ECO:0000259" key="11">
    <source>
        <dbReference type="PROSITE" id="PS50893"/>
    </source>
</evidence>
<accession>A0A423QBE8</accession>
<dbReference type="RefSeq" id="WP_123589404.1">
    <property type="nucleotide sequence ID" value="NZ_AYKF01000001.1"/>
</dbReference>
<dbReference type="InterPro" id="IPR003593">
    <property type="entry name" value="AAA+_ATPase"/>
</dbReference>
<feature type="transmembrane region" description="Helical" evidence="9">
    <location>
        <begin position="138"/>
        <end position="159"/>
    </location>
</feature>
<dbReference type="PROSITE" id="PS00211">
    <property type="entry name" value="ABC_TRANSPORTER_1"/>
    <property type="match status" value="1"/>
</dbReference>
<dbReference type="NCBIfam" id="TIGR02857">
    <property type="entry name" value="CydD"/>
    <property type="match status" value="1"/>
</dbReference>
<dbReference type="CDD" id="cd18584">
    <property type="entry name" value="ABC_6TM_AarD_CydD"/>
    <property type="match status" value="1"/>
</dbReference>
<dbReference type="PANTHER" id="PTHR24221">
    <property type="entry name" value="ATP-BINDING CASSETTE SUB-FAMILY B"/>
    <property type="match status" value="1"/>
</dbReference>
<dbReference type="SUPFAM" id="SSF90123">
    <property type="entry name" value="ABC transporter transmembrane region"/>
    <property type="match status" value="1"/>
</dbReference>
<feature type="transmembrane region" description="Helical" evidence="9">
    <location>
        <begin position="62"/>
        <end position="80"/>
    </location>
</feature>
<dbReference type="GO" id="GO:0042883">
    <property type="term" value="P:cysteine transport"/>
    <property type="evidence" value="ECO:0007669"/>
    <property type="project" value="InterPro"/>
</dbReference>
<keyword evidence="6" id="KW-0067">ATP-binding</keyword>
<evidence type="ECO:0000256" key="1">
    <source>
        <dbReference type="ARBA" id="ARBA00004651"/>
    </source>
</evidence>
<feature type="transmembrane region" description="Helical" evidence="9">
    <location>
        <begin position="165"/>
        <end position="185"/>
    </location>
</feature>
<name>A0A423QBE8_9GAMM</name>
<dbReference type="InterPro" id="IPR003439">
    <property type="entry name" value="ABC_transporter-like_ATP-bd"/>
</dbReference>
<evidence type="ECO:0000256" key="4">
    <source>
        <dbReference type="ARBA" id="ARBA00022692"/>
    </source>
</evidence>
<proteinExistence type="predicted"/>
<dbReference type="InterPro" id="IPR036640">
    <property type="entry name" value="ABC1_TM_sf"/>
</dbReference>
<keyword evidence="2" id="KW-0813">Transport</keyword>
<dbReference type="OrthoDB" id="9806127at2"/>
<comment type="caution">
    <text evidence="13">The sequence shown here is derived from an EMBL/GenBank/DDBJ whole genome shotgun (WGS) entry which is preliminary data.</text>
</comment>
<evidence type="ECO:0000256" key="8">
    <source>
        <dbReference type="ARBA" id="ARBA00023136"/>
    </source>
</evidence>
<evidence type="ECO:0000313" key="13">
    <source>
        <dbReference type="EMBL" id="ROO37622.1"/>
    </source>
</evidence>
<evidence type="ECO:0000256" key="6">
    <source>
        <dbReference type="ARBA" id="ARBA00022840"/>
    </source>
</evidence>
<dbReference type="PROSITE" id="PS50862">
    <property type="entry name" value="AA_TRNA_LIGASE_II"/>
    <property type="match status" value="1"/>
</dbReference>
<dbReference type="Gene3D" id="3.40.50.300">
    <property type="entry name" value="P-loop containing nucleotide triphosphate hydrolases"/>
    <property type="match status" value="1"/>
</dbReference>
<reference evidence="13 14" key="1">
    <citation type="submission" date="2013-10" db="EMBL/GenBank/DDBJ databases">
        <title>Salinisphaera halophila YIM 95161 Genome Sequencing.</title>
        <authorList>
            <person name="Lai Q."/>
            <person name="Li C."/>
            <person name="Shao Z."/>
        </authorList>
    </citation>
    <scope>NUCLEOTIDE SEQUENCE [LARGE SCALE GENOMIC DNA]</scope>
    <source>
        <strain evidence="13 14">YIM 95161</strain>
    </source>
</reference>
<feature type="transmembrane region" description="Helical" evidence="9">
    <location>
        <begin position="243"/>
        <end position="266"/>
    </location>
</feature>
<evidence type="ECO:0000256" key="2">
    <source>
        <dbReference type="ARBA" id="ARBA00022448"/>
    </source>
</evidence>